<reference evidence="1 2" key="1">
    <citation type="submission" date="2021-09" db="EMBL/GenBank/DDBJ databases">
        <title>Lysobacter sp. 13A isolated from the river sediment.</title>
        <authorList>
            <person name="Liu H."/>
            <person name="Li S."/>
            <person name="Mao S."/>
        </authorList>
    </citation>
    <scope>NUCLEOTIDE SEQUENCE [LARGE SCALE GENOMIC DNA]</scope>
    <source>
        <strain evidence="1 2">13A</strain>
    </source>
</reference>
<organism evidence="1 2">
    <name type="scientific">Novilysobacter selenitireducens</name>
    <dbReference type="NCBI Taxonomy" id="2872639"/>
    <lineage>
        <taxon>Bacteria</taxon>
        <taxon>Pseudomonadati</taxon>
        <taxon>Pseudomonadota</taxon>
        <taxon>Gammaproteobacteria</taxon>
        <taxon>Lysobacterales</taxon>
        <taxon>Lysobacteraceae</taxon>
        <taxon>Novilysobacter</taxon>
    </lineage>
</organism>
<evidence type="ECO:0000313" key="2">
    <source>
        <dbReference type="Proteomes" id="UP001430954"/>
    </source>
</evidence>
<proteinExistence type="predicted"/>
<sequence>MHRLLASVGRLLLVLALVLTGPGLSARGMAATHGHGGHAAVVAADAAGTVQHEAPKSACHDMATPSHTVKEPSKSRAHAAVHADQHGPTAMDTAATAAECCGSDMGCECDCAQVPAPAATARAFVVPTPYRDAPASSATIWRVASPRARLNRPPIA</sequence>
<dbReference type="Proteomes" id="UP001430954">
    <property type="component" value="Unassembled WGS sequence"/>
</dbReference>
<dbReference type="EMBL" id="JAINZW010000002">
    <property type="protein sequence ID" value="MBZ4039128.1"/>
    <property type="molecule type" value="Genomic_DNA"/>
</dbReference>
<accession>A0ABS7T5J5</accession>
<name>A0ABS7T5J5_9GAMM</name>
<gene>
    <name evidence="1" type="ORF">K6753_06225</name>
</gene>
<evidence type="ECO:0000313" key="1">
    <source>
        <dbReference type="EMBL" id="MBZ4039128.1"/>
    </source>
</evidence>
<keyword evidence="2" id="KW-1185">Reference proteome</keyword>
<dbReference type="RefSeq" id="WP_223675392.1">
    <property type="nucleotide sequence ID" value="NZ_JAINZW010000002.1"/>
</dbReference>
<protein>
    <submittedName>
        <fullName evidence="1">CopL family metal-binding regulatory protein</fullName>
    </submittedName>
</protein>
<comment type="caution">
    <text evidence="1">The sequence shown here is derived from an EMBL/GenBank/DDBJ whole genome shotgun (WGS) entry which is preliminary data.</text>
</comment>
<dbReference type="InterPro" id="IPR048034">
    <property type="entry name" value="CopL-like"/>
</dbReference>
<dbReference type="NCBIfam" id="NF033807">
    <property type="entry name" value="CopL_fam"/>
    <property type="match status" value="1"/>
</dbReference>